<evidence type="ECO:0000313" key="2">
    <source>
        <dbReference type="EMBL" id="KEQ57046.1"/>
    </source>
</evidence>
<feature type="compositionally biased region" description="Basic and acidic residues" evidence="1">
    <location>
        <begin position="1"/>
        <end position="12"/>
    </location>
</feature>
<comment type="caution">
    <text evidence="2">The sequence shown here is derived from an EMBL/GenBank/DDBJ whole genome shotgun (WGS) entry which is preliminary data.</text>
</comment>
<name>A0A081RPC3_9ARCH</name>
<evidence type="ECO:0000313" key="3">
    <source>
        <dbReference type="Proteomes" id="UP000028059"/>
    </source>
</evidence>
<dbReference type="EMBL" id="JOKN01000005">
    <property type="protein sequence ID" value="KEQ57046.1"/>
    <property type="molecule type" value="Genomic_DNA"/>
</dbReference>
<feature type="region of interest" description="Disordered" evidence="1">
    <location>
        <begin position="1"/>
        <end position="31"/>
    </location>
</feature>
<protein>
    <submittedName>
        <fullName evidence="2">Uncharacterized protein</fullName>
    </submittedName>
</protein>
<keyword evidence="3" id="KW-1185">Reference proteome</keyword>
<dbReference type="AlphaFoldDB" id="A0A081RPC3"/>
<sequence>MDEEQRNSEIEKIANLMVHDGVSPDEQDSGKLEKYKNQIKEDCNLNDEDAMKLVYETLLFRKLKSSDSGDLLDKGSDFGAGFS</sequence>
<proteinExistence type="predicted"/>
<accession>A0A081RPC3</accession>
<reference evidence="2 3" key="1">
    <citation type="submission" date="2014-06" db="EMBL/GenBank/DDBJ databases">
        <authorList>
            <person name="Ngugi D.K."/>
            <person name="Blom J."/>
            <person name="Alam I."/>
            <person name="Rashid M."/>
            <person name="Ba Alawi W."/>
            <person name="Zhang G."/>
            <person name="Hikmawan T."/>
            <person name="Guan Y."/>
            <person name="Antunes A."/>
            <person name="Siam R."/>
            <person name="ElDorry H."/>
            <person name="Bajic V."/>
            <person name="Stingl U."/>
        </authorList>
    </citation>
    <scope>NUCLEOTIDE SEQUENCE [LARGE SCALE GENOMIC DNA]</scope>
    <source>
        <strain evidence="2">SCGC AAA799-N04</strain>
    </source>
</reference>
<evidence type="ECO:0000256" key="1">
    <source>
        <dbReference type="SAM" id="MobiDB-lite"/>
    </source>
</evidence>
<dbReference type="PATRIC" id="fig|1502293.3.peg.418"/>
<dbReference type="Proteomes" id="UP000028059">
    <property type="component" value="Unassembled WGS sequence"/>
</dbReference>
<organism evidence="2 3">
    <name type="scientific">Marine Group I thaumarchaeote SCGC AAA799-N04</name>
    <dbReference type="NCBI Taxonomy" id="1502293"/>
    <lineage>
        <taxon>Archaea</taxon>
        <taxon>Nitrososphaerota</taxon>
        <taxon>Marine Group I</taxon>
    </lineage>
</organism>
<gene>
    <name evidence="2" type="ORF">AAA799N04_00444</name>
</gene>